<reference evidence="2" key="1">
    <citation type="submission" date="2016-10" db="EMBL/GenBank/DDBJ databases">
        <authorList>
            <person name="Varghese N."/>
            <person name="Submissions S."/>
        </authorList>
    </citation>
    <scope>NUCLEOTIDE SEQUENCE [LARGE SCALE GENOMIC DNA]</scope>
    <source>
        <strain evidence="2">DSM 3384</strain>
    </source>
</reference>
<evidence type="ECO:0000313" key="1">
    <source>
        <dbReference type="EMBL" id="SDU49052.1"/>
    </source>
</evidence>
<dbReference type="SUPFAM" id="SSF54285">
    <property type="entry name" value="MoaD/ThiS"/>
    <property type="match status" value="1"/>
</dbReference>
<dbReference type="RefSeq" id="WP_014959681.1">
    <property type="nucleotide sequence ID" value="NZ_FNLL01000010.1"/>
</dbReference>
<gene>
    <name evidence="1" type="ORF">SAMN04487931_1103</name>
</gene>
<name>A0A1H2IYC0_9BACT</name>
<keyword evidence="2" id="KW-1185">Reference proteome</keyword>
<dbReference type="InterPro" id="IPR003749">
    <property type="entry name" value="ThiS/MoaD-like"/>
</dbReference>
<proteinExistence type="predicted"/>
<dbReference type="Proteomes" id="UP000199608">
    <property type="component" value="Unassembled WGS sequence"/>
</dbReference>
<evidence type="ECO:0000313" key="2">
    <source>
        <dbReference type="Proteomes" id="UP000199608"/>
    </source>
</evidence>
<accession>A0A1H2IYC0</accession>
<sequence>MPIITFNAFSFLQKKLKQKQIDYSNVIMKVEQGTTAMDLIRQVQLTPEEVEAVFVNGRVAAFDTILRENDRVALIPPGTPGPYRVMLGFKNKKLQ</sequence>
<dbReference type="InterPro" id="IPR016155">
    <property type="entry name" value="Mopterin_synth/thiamin_S_b"/>
</dbReference>
<dbReference type="Gene3D" id="3.10.20.30">
    <property type="match status" value="1"/>
</dbReference>
<dbReference type="Pfam" id="PF02597">
    <property type="entry name" value="ThiS"/>
    <property type="match status" value="1"/>
</dbReference>
<dbReference type="AlphaFoldDB" id="A0A1H2IYC0"/>
<organism evidence="1 2">
    <name type="scientific">Desulfobacula phenolica</name>
    <dbReference type="NCBI Taxonomy" id="90732"/>
    <lineage>
        <taxon>Bacteria</taxon>
        <taxon>Pseudomonadati</taxon>
        <taxon>Thermodesulfobacteriota</taxon>
        <taxon>Desulfobacteria</taxon>
        <taxon>Desulfobacterales</taxon>
        <taxon>Desulfobacteraceae</taxon>
        <taxon>Desulfobacula</taxon>
    </lineage>
</organism>
<dbReference type="EMBL" id="FNLL01000010">
    <property type="protein sequence ID" value="SDU49052.1"/>
    <property type="molecule type" value="Genomic_DNA"/>
</dbReference>
<protein>
    <submittedName>
        <fullName evidence="1">Sulfur carrier protein ThiS (Thiamine biosynthesis)</fullName>
    </submittedName>
</protein>
<dbReference type="InterPro" id="IPR012675">
    <property type="entry name" value="Beta-grasp_dom_sf"/>
</dbReference>